<reference evidence="1 2" key="1">
    <citation type="submission" date="2021-01" db="EMBL/GenBank/DDBJ databases">
        <title>Sequencing the genomes of 1000 actinobacteria strains.</title>
        <authorList>
            <person name="Klenk H.-P."/>
        </authorList>
    </citation>
    <scope>NUCLEOTIDE SEQUENCE [LARGE SCALE GENOMIC DNA]</scope>
    <source>
        <strain evidence="1 2">DSM 18239</strain>
    </source>
</reference>
<evidence type="ECO:0000313" key="1">
    <source>
        <dbReference type="EMBL" id="MBM7507355.1"/>
    </source>
</evidence>
<protein>
    <submittedName>
        <fullName evidence="1">Uncharacterized protein</fullName>
    </submittedName>
</protein>
<comment type="caution">
    <text evidence="1">The sequence shown here is derived from an EMBL/GenBank/DDBJ whole genome shotgun (WGS) entry which is preliminary data.</text>
</comment>
<gene>
    <name evidence="1" type="ORF">JOE61_001169</name>
</gene>
<name>A0ABS2M834_9ACTN</name>
<dbReference type="EMBL" id="JAFBBZ010000001">
    <property type="protein sequence ID" value="MBM7507355.1"/>
    <property type="molecule type" value="Genomic_DNA"/>
</dbReference>
<keyword evidence="2" id="KW-1185">Reference proteome</keyword>
<dbReference type="Proteomes" id="UP000732378">
    <property type="component" value="Unassembled WGS sequence"/>
</dbReference>
<evidence type="ECO:0000313" key="2">
    <source>
        <dbReference type="Proteomes" id="UP000732378"/>
    </source>
</evidence>
<accession>A0ABS2M834</accession>
<organism evidence="1 2">
    <name type="scientific">Nocardioides salarius</name>
    <dbReference type="NCBI Taxonomy" id="374513"/>
    <lineage>
        <taxon>Bacteria</taxon>
        <taxon>Bacillati</taxon>
        <taxon>Actinomycetota</taxon>
        <taxon>Actinomycetes</taxon>
        <taxon>Propionibacteriales</taxon>
        <taxon>Nocardioidaceae</taxon>
        <taxon>Nocardioides</taxon>
    </lineage>
</organism>
<sequence>MTTIHRPRAADWRDRFGAIYFVDPTGTRRIDHAA</sequence>
<proteinExistence type="predicted"/>